<gene>
    <name evidence="5" type="ORF">NYM_LOCUS2892</name>
</gene>
<dbReference type="EMBL" id="LR721774">
    <property type="protein sequence ID" value="VVV51065.1"/>
    <property type="molecule type" value="Genomic_DNA"/>
</dbReference>
<reference evidence="5" key="1">
    <citation type="submission" date="2019-09" db="EMBL/GenBank/DDBJ databases">
        <authorList>
            <person name="Zhang L."/>
        </authorList>
    </citation>
    <scope>NUCLEOTIDE SEQUENCE</scope>
</reference>
<name>A0A5K0WD49_9MAGN</name>
<dbReference type="SUPFAM" id="SSF53756">
    <property type="entry name" value="UDP-Glycosyltransferase/glycogen phosphorylase"/>
    <property type="match status" value="1"/>
</dbReference>
<evidence type="ECO:0000256" key="1">
    <source>
        <dbReference type="ARBA" id="ARBA00022676"/>
    </source>
</evidence>
<dbReference type="PANTHER" id="PTHR46686">
    <property type="entry name" value="GLYCOSYLTRANSFERASE"/>
    <property type="match status" value="1"/>
</dbReference>
<accession>A0A5K0WD49</accession>
<dbReference type="AlphaFoldDB" id="A0A5K0WD49"/>
<organism evidence="5">
    <name type="scientific">Nymphaea colorata</name>
    <name type="common">pocket water lily</name>
    <dbReference type="NCBI Taxonomy" id="210225"/>
    <lineage>
        <taxon>Eukaryota</taxon>
        <taxon>Viridiplantae</taxon>
        <taxon>Streptophyta</taxon>
        <taxon>Embryophyta</taxon>
        <taxon>Tracheophyta</taxon>
        <taxon>Spermatophyta</taxon>
        <taxon>Magnoliopsida</taxon>
        <taxon>Nymphaeales</taxon>
        <taxon>Nymphaeaceae</taxon>
        <taxon>Nymphaea</taxon>
    </lineage>
</organism>
<protein>
    <recommendedName>
        <fullName evidence="6">Glycosyltransferase subfamily 4-like N-terminal domain-containing protein</fullName>
    </recommendedName>
</protein>
<proteinExistence type="predicted"/>
<evidence type="ECO:0000256" key="2">
    <source>
        <dbReference type="SAM" id="Phobius"/>
    </source>
</evidence>
<evidence type="ECO:0000259" key="4">
    <source>
        <dbReference type="Pfam" id="PF13439"/>
    </source>
</evidence>
<dbReference type="PANTHER" id="PTHR46686:SF2">
    <property type="entry name" value="GLYCOSYLTRANSFERASE"/>
    <property type="match status" value="1"/>
</dbReference>
<keyword evidence="1" id="KW-0808">Transferase</keyword>
<dbReference type="InterPro" id="IPR001296">
    <property type="entry name" value="Glyco_trans_1"/>
</dbReference>
<evidence type="ECO:0000313" key="5">
    <source>
        <dbReference type="EMBL" id="VVV51065.1"/>
    </source>
</evidence>
<dbReference type="OrthoDB" id="734129at2759"/>
<dbReference type="CDD" id="cd03801">
    <property type="entry name" value="GT4_PimA-like"/>
    <property type="match status" value="1"/>
</dbReference>
<keyword evidence="2" id="KW-0472">Membrane</keyword>
<keyword evidence="2" id="KW-0812">Transmembrane</keyword>
<dbReference type="Gramene" id="NC1G0179830.1">
    <property type="protein sequence ID" value="NC1G0179830.1:cds"/>
    <property type="gene ID" value="NC1G0179830"/>
</dbReference>
<dbReference type="Pfam" id="PF00534">
    <property type="entry name" value="Glycos_transf_1"/>
    <property type="match status" value="1"/>
</dbReference>
<dbReference type="Gene3D" id="3.40.50.2000">
    <property type="entry name" value="Glycogen Phosphorylase B"/>
    <property type="match status" value="2"/>
</dbReference>
<dbReference type="Pfam" id="PF13439">
    <property type="entry name" value="Glyco_transf_4"/>
    <property type="match status" value="1"/>
</dbReference>
<feature type="transmembrane region" description="Helical" evidence="2">
    <location>
        <begin position="38"/>
        <end position="58"/>
    </location>
</feature>
<sequence>MGSKALQPSAPTIRKLHSSTSAAAAATTTTATSASTSICFLSTIILPASLLFAFLLLLHTNTTTTIYSSSSSLSAVASSRTATSPPGARNWTGDLRFANFAWNKLCFGPVKERFRLAAFSKKWPVGAVPGGMERHAHGLYTALALAGHTVHVFTAPSDRAPQRLDRISDGNLHVHFASNGGGMFDDRAAWKLFADENKSLPFDLLHTESVALKPSLAREVPNIAATWHGIAYEILHSDLFQDLIRGPGESRSADADARILRAFPKLLEEIRFFTSYKHHIAISDSVGDILTNIYQLPRENVHIILNGVDHENFYHDPKMGARFRQEFGVPTNARLVMGASGRLVRDKGHPLLFRAFSAIRERHPDVYLLVAGSGPWEKRYRELKPNVKLLGPLKPSRLAEFYNALDVFVDPTLRPQGLDLTLMEAMHCGKPLLATNFPSITGSVVLNEGFGYTFAPNVKSLTEAMEAAIWDGPAELAGKGMTCKEYALSMFTARKMASAYERFFLCLKDVKYCRYPLETDC</sequence>
<evidence type="ECO:0000259" key="3">
    <source>
        <dbReference type="Pfam" id="PF00534"/>
    </source>
</evidence>
<dbReference type="GO" id="GO:0016757">
    <property type="term" value="F:glycosyltransferase activity"/>
    <property type="evidence" value="ECO:0007669"/>
    <property type="project" value="UniProtKB-KW"/>
</dbReference>
<evidence type="ECO:0008006" key="6">
    <source>
        <dbReference type="Google" id="ProtNLM"/>
    </source>
</evidence>
<keyword evidence="1" id="KW-0328">Glycosyltransferase</keyword>
<feature type="domain" description="Glycosyltransferase subfamily 4-like N-terminal" evidence="4">
    <location>
        <begin position="129"/>
        <end position="311"/>
    </location>
</feature>
<keyword evidence="2" id="KW-1133">Transmembrane helix</keyword>
<dbReference type="InterPro" id="IPR028098">
    <property type="entry name" value="Glyco_trans_4-like_N"/>
</dbReference>
<feature type="domain" description="Glycosyl transferase family 1" evidence="3">
    <location>
        <begin position="336"/>
        <end position="472"/>
    </location>
</feature>